<name>A0A4T0X6D5_9ASCO</name>
<gene>
    <name evidence="9" type="ORF">CANINC_000320</name>
</gene>
<dbReference type="OrthoDB" id="346673at2759"/>
<dbReference type="InterPro" id="IPR056773">
    <property type="entry name" value="WHD_ORC2"/>
</dbReference>
<evidence type="ECO:0000256" key="4">
    <source>
        <dbReference type="ARBA" id="ARBA00023242"/>
    </source>
</evidence>
<evidence type="ECO:0000256" key="1">
    <source>
        <dbReference type="ARBA" id="ARBA00004123"/>
    </source>
</evidence>
<feature type="domain" description="Origin recognition complex subunit 2 RecA-like" evidence="7">
    <location>
        <begin position="317"/>
        <end position="483"/>
    </location>
</feature>
<evidence type="ECO:0000256" key="2">
    <source>
        <dbReference type="ARBA" id="ARBA00007421"/>
    </source>
</evidence>
<dbReference type="EMBL" id="SELW01000049">
    <property type="protein sequence ID" value="TID31076.1"/>
    <property type="molecule type" value="Genomic_DNA"/>
</dbReference>
<comment type="subcellular location">
    <subcellularLocation>
        <location evidence="1 5">Nucleus</location>
    </subcellularLocation>
</comment>
<evidence type="ECO:0000313" key="10">
    <source>
        <dbReference type="Proteomes" id="UP000307173"/>
    </source>
</evidence>
<dbReference type="PANTHER" id="PTHR14052:SF0">
    <property type="entry name" value="ORIGIN RECOGNITION COMPLEX SUBUNIT 2"/>
    <property type="match status" value="1"/>
</dbReference>
<dbReference type="STRING" id="52247.A0A4T0X6D5"/>
<dbReference type="GO" id="GO:0003688">
    <property type="term" value="F:DNA replication origin binding"/>
    <property type="evidence" value="ECO:0007669"/>
    <property type="project" value="UniProtKB-UniRule"/>
</dbReference>
<dbReference type="InterPro" id="IPR007220">
    <property type="entry name" value="ORC2"/>
</dbReference>
<evidence type="ECO:0000313" key="9">
    <source>
        <dbReference type="EMBL" id="TID31076.1"/>
    </source>
</evidence>
<accession>A0A4T0X6D5</accession>
<evidence type="ECO:0000259" key="8">
    <source>
        <dbReference type="Pfam" id="PF24882"/>
    </source>
</evidence>
<dbReference type="GO" id="GO:0005664">
    <property type="term" value="C:nuclear origin of replication recognition complex"/>
    <property type="evidence" value="ECO:0007669"/>
    <property type="project" value="UniProtKB-UniRule"/>
</dbReference>
<proteinExistence type="inferred from homology"/>
<dbReference type="GO" id="GO:0006260">
    <property type="term" value="P:DNA replication"/>
    <property type="evidence" value="ECO:0007669"/>
    <property type="project" value="UniProtKB-UniRule"/>
</dbReference>
<evidence type="ECO:0000256" key="5">
    <source>
        <dbReference type="RuleBase" id="RU368084"/>
    </source>
</evidence>
<dbReference type="AlphaFoldDB" id="A0A4T0X6D5"/>
<comment type="similarity">
    <text evidence="2 5">Belongs to the ORC2 family.</text>
</comment>
<comment type="function">
    <text evidence="5">Component of the origin recognition complex (ORC) that binds origins of replication. DNA-binding is ATP-dependent. ORC is required to assemble the pre-replication complex necessary to initiate DNA replication.</text>
</comment>
<keyword evidence="4 5" id="KW-0539">Nucleus</keyword>
<evidence type="ECO:0000256" key="6">
    <source>
        <dbReference type="SAM" id="MobiDB-lite"/>
    </source>
</evidence>
<evidence type="ECO:0000259" key="7">
    <source>
        <dbReference type="Pfam" id="PF04084"/>
    </source>
</evidence>
<keyword evidence="3 5" id="KW-0235">DNA replication</keyword>
<feature type="domain" description="Origin recognition complex subunit 2 winged-helix" evidence="8">
    <location>
        <begin position="564"/>
        <end position="618"/>
    </location>
</feature>
<dbReference type="InterPro" id="IPR056772">
    <property type="entry name" value="RecA-like_ORC2"/>
</dbReference>
<dbReference type="Pfam" id="PF24882">
    <property type="entry name" value="WHD_ORC2"/>
    <property type="match status" value="1"/>
</dbReference>
<organism evidence="9 10">
    <name type="scientific">Pichia inconspicua</name>
    <dbReference type="NCBI Taxonomy" id="52247"/>
    <lineage>
        <taxon>Eukaryota</taxon>
        <taxon>Fungi</taxon>
        <taxon>Dikarya</taxon>
        <taxon>Ascomycota</taxon>
        <taxon>Saccharomycotina</taxon>
        <taxon>Pichiomycetes</taxon>
        <taxon>Pichiales</taxon>
        <taxon>Pichiaceae</taxon>
        <taxon>Pichia</taxon>
    </lineage>
</organism>
<feature type="region of interest" description="Disordered" evidence="6">
    <location>
        <begin position="1"/>
        <end position="27"/>
    </location>
</feature>
<dbReference type="Proteomes" id="UP000307173">
    <property type="component" value="Unassembled WGS sequence"/>
</dbReference>
<dbReference type="Pfam" id="PF04084">
    <property type="entry name" value="RecA-like_ORC2"/>
    <property type="match status" value="1"/>
</dbReference>
<comment type="subunit">
    <text evidence="5">Component of the origin recognition complex (ORC).</text>
</comment>
<reference evidence="9 10" key="1">
    <citation type="journal article" date="2019" name="Front. Genet.">
        <title>Whole-Genome Sequencing of the Opportunistic Yeast Pathogen Candida inconspicua Uncovers Its Hybrid Origin.</title>
        <authorList>
            <person name="Mixao V."/>
            <person name="Hansen A.P."/>
            <person name="Saus E."/>
            <person name="Boekhout T."/>
            <person name="Lass-Florl C."/>
            <person name="Gabaldon T."/>
        </authorList>
    </citation>
    <scope>NUCLEOTIDE SEQUENCE [LARGE SCALE GENOMIC DNA]</scope>
    <source>
        <strain evidence="9 10">CBS 180</strain>
    </source>
</reference>
<comment type="caution">
    <text evidence="9">The sequence shown here is derived from an EMBL/GenBank/DDBJ whole genome shotgun (WGS) entry which is preliminary data.</text>
</comment>
<dbReference type="PANTHER" id="PTHR14052">
    <property type="entry name" value="ORIGIN RECOGNITION COMPLEX SUBUNIT 2"/>
    <property type="match status" value="1"/>
</dbReference>
<keyword evidence="10" id="KW-1185">Reference proteome</keyword>
<sequence>MAFNLPTSPIKGSGHGGSKSPRKRDRVEMLETYTVKLRSPMKRSMSELNRIAYENALKKKPKLLADSDEVDSNELSVLENIIKLSHSDNTFNLKMEEEEKEDVAYESIVEEKPSLDLEEVKKEDVKFDIPENEPPLSPLKSTIQTMNVVKKEILELSPSTTPVMTPSKSSLKSEIKVDVSSEFSSPSKRQGRRRTNLLAKLEDASIESTPTGTPRRRRRNLHSTFNSMNDIIPENHQQIKLMEVPKIDAENDDLLSKENSSKNQVMYHDGYEAYFEQNHRKFRASKSSMTQAPDITYEKFNKYNKVLDLLCSEPILSLSQLYRFQFSQWLFELNESFNLLFYGVGSKRELLTEFLRDFVLPYDSKAKCIVINGYNTEFTLRVLLREIWRICFRKSMPTARELREACNIIHLEFMKARNKNKKLYILMNNIDGQSMRNTDLQSMLSEIARIEQISIICSIDNLVTPVLWDASVLSNYNFVWHNVSTFKSYTTEVSFLDPLKIGKTDELVGSRGAKYVLNSLTGNAKSLYKNLILQQLEQIDIMLGDDPKMIENRGNMKGSLKCCIALRDFYELCVGEFIISNDISFRTILGEFVEHKMCTLTRDTSGMEVLYIAFSVDELEKLLDEDLLD</sequence>
<protein>
    <recommendedName>
        <fullName evidence="5">Origin recognition complex subunit 2</fullName>
    </recommendedName>
</protein>
<evidence type="ECO:0000256" key="3">
    <source>
        <dbReference type="ARBA" id="ARBA00022705"/>
    </source>
</evidence>